<dbReference type="OrthoDB" id="120976at2759"/>
<comment type="caution">
    <text evidence="5">The sequence shown here is derived from an EMBL/GenBank/DDBJ whole genome shotgun (WGS) entry which is preliminary data.</text>
</comment>
<proteinExistence type="predicted"/>
<gene>
    <name evidence="5" type="ORF">DL89DRAFT_254098</name>
</gene>
<dbReference type="STRING" id="61395.A0A1Y1WKX2"/>
<evidence type="ECO:0000256" key="1">
    <source>
        <dbReference type="ARBA" id="ARBA00004245"/>
    </source>
</evidence>
<dbReference type="RefSeq" id="XP_040747441.1">
    <property type="nucleotide sequence ID" value="XM_040885247.1"/>
</dbReference>
<keyword evidence="2" id="KW-0963">Cytoplasm</keyword>
<feature type="region of interest" description="Disordered" evidence="4">
    <location>
        <begin position="111"/>
        <end position="139"/>
    </location>
</feature>
<name>A0A1Y1WKX2_9FUNG</name>
<dbReference type="SUPFAM" id="SSF52047">
    <property type="entry name" value="RNI-like"/>
    <property type="match status" value="1"/>
</dbReference>
<feature type="compositionally biased region" description="Basic and acidic residues" evidence="4">
    <location>
        <begin position="453"/>
        <end position="468"/>
    </location>
</feature>
<dbReference type="EMBL" id="MCFD01000001">
    <property type="protein sequence ID" value="ORX74230.1"/>
    <property type="molecule type" value="Genomic_DNA"/>
</dbReference>
<keyword evidence="6" id="KW-1185">Reference proteome</keyword>
<dbReference type="SMART" id="SM00368">
    <property type="entry name" value="LRR_RI"/>
    <property type="match status" value="4"/>
</dbReference>
<dbReference type="PANTHER" id="PTHR24107:SF2">
    <property type="entry name" value="NLR FAMILY CARD DOMAIN CONTAINING 3"/>
    <property type="match status" value="1"/>
</dbReference>
<accession>A0A1Y1WKX2</accession>
<dbReference type="Gene3D" id="3.80.10.10">
    <property type="entry name" value="Ribonuclease Inhibitor"/>
    <property type="match status" value="1"/>
</dbReference>
<dbReference type="Proteomes" id="UP000193922">
    <property type="component" value="Unassembled WGS sequence"/>
</dbReference>
<comment type="subcellular location">
    <subcellularLocation>
        <location evidence="1">Cytoplasm</location>
        <location evidence="1">Cytoskeleton</location>
    </subcellularLocation>
</comment>
<evidence type="ECO:0000313" key="6">
    <source>
        <dbReference type="Proteomes" id="UP000193922"/>
    </source>
</evidence>
<evidence type="ECO:0000256" key="4">
    <source>
        <dbReference type="SAM" id="MobiDB-lite"/>
    </source>
</evidence>
<evidence type="ECO:0000256" key="2">
    <source>
        <dbReference type="ARBA" id="ARBA00022490"/>
    </source>
</evidence>
<evidence type="ECO:0000313" key="5">
    <source>
        <dbReference type="EMBL" id="ORX74230.1"/>
    </source>
</evidence>
<sequence>MDGRADMSMRTAPSMDFERSTSVVPPLSQERITSTEFWTNFALELDPSKLRRIRFSMPLIVTEFDPETARVCDRNEDSARTVVETTDGILKNGHREGREIAKDATLIVASPADDDDDGCETRNSADSEQSLARARTSSDARRDSIVQPIQWDVSALTRRQYRVQEVWELYERTCKSLDVDPLPPFADILQTHMRKEQTLGSLDLSGCQLDGVHMKCFADILDLNFGLVKLELSHCSIDDDAARLLVYSLLCNDSVRYLGLSNNSRLRSDGIRYISILIRHSKQLQVLDISGIAIRKKSAGYLAAALAGLGSNWTVGRGSMRKKTSMCEQISLKALRMNSCGIKPAALAILASGVRLSPLQHLSLRLNSLTSSAGPILREMLYGDPPQLAAAASTQNPVARVAMTPKRPISISLHGLSDAQHYHDPSSSPYIIGVADTPRTVAAAIAGSVAERAGSRHDGSGRGPAVEHESEEPGVAAEQAAAKHPELVHRVPGRQHRAGLPRPQPQPGLRAQHAGHRGPVTGHGTQPLAAWAVHVNHRHDL</sequence>
<dbReference type="AlphaFoldDB" id="A0A1Y1WKX2"/>
<organism evidence="5 6">
    <name type="scientific">Linderina pennispora</name>
    <dbReference type="NCBI Taxonomy" id="61395"/>
    <lineage>
        <taxon>Eukaryota</taxon>
        <taxon>Fungi</taxon>
        <taxon>Fungi incertae sedis</taxon>
        <taxon>Zoopagomycota</taxon>
        <taxon>Kickxellomycotina</taxon>
        <taxon>Kickxellomycetes</taxon>
        <taxon>Kickxellales</taxon>
        <taxon>Kickxellaceae</taxon>
        <taxon>Linderina</taxon>
    </lineage>
</organism>
<dbReference type="PANTHER" id="PTHR24107">
    <property type="entry name" value="YNEIN REGULATORY COMPLEX SUBUNIT 5"/>
    <property type="match status" value="1"/>
</dbReference>
<dbReference type="GeneID" id="63801895"/>
<protein>
    <submittedName>
        <fullName evidence="5">RNI-like protein</fullName>
    </submittedName>
</protein>
<dbReference type="InterPro" id="IPR052410">
    <property type="entry name" value="DRC5"/>
</dbReference>
<dbReference type="InterPro" id="IPR032675">
    <property type="entry name" value="LRR_dom_sf"/>
</dbReference>
<keyword evidence="3" id="KW-0206">Cytoskeleton</keyword>
<reference evidence="5 6" key="1">
    <citation type="submission" date="2016-07" db="EMBL/GenBank/DDBJ databases">
        <title>Pervasive Adenine N6-methylation of Active Genes in Fungi.</title>
        <authorList>
            <consortium name="DOE Joint Genome Institute"/>
            <person name="Mondo S.J."/>
            <person name="Dannebaum R.O."/>
            <person name="Kuo R.C."/>
            <person name="Labutti K."/>
            <person name="Haridas S."/>
            <person name="Kuo A."/>
            <person name="Salamov A."/>
            <person name="Ahrendt S.R."/>
            <person name="Lipzen A."/>
            <person name="Sullivan W."/>
            <person name="Andreopoulos W.B."/>
            <person name="Clum A."/>
            <person name="Lindquist E."/>
            <person name="Daum C."/>
            <person name="Ramamoorthy G.K."/>
            <person name="Gryganskyi A."/>
            <person name="Culley D."/>
            <person name="Magnuson J.K."/>
            <person name="James T.Y."/>
            <person name="O'Malley M.A."/>
            <person name="Stajich J.E."/>
            <person name="Spatafora J.W."/>
            <person name="Visel A."/>
            <person name="Grigoriev I.V."/>
        </authorList>
    </citation>
    <scope>NUCLEOTIDE SEQUENCE [LARGE SCALE GENOMIC DNA]</scope>
    <source>
        <strain evidence="5 6">ATCC 12442</strain>
    </source>
</reference>
<evidence type="ECO:0000256" key="3">
    <source>
        <dbReference type="ARBA" id="ARBA00023212"/>
    </source>
</evidence>
<dbReference type="GO" id="GO:0005856">
    <property type="term" value="C:cytoskeleton"/>
    <property type="evidence" value="ECO:0007669"/>
    <property type="project" value="UniProtKB-SubCell"/>
</dbReference>
<feature type="region of interest" description="Disordered" evidence="4">
    <location>
        <begin position="449"/>
        <end position="525"/>
    </location>
</feature>